<dbReference type="Gene3D" id="3.20.20.70">
    <property type="entry name" value="Aldolase class I"/>
    <property type="match status" value="1"/>
</dbReference>
<keyword evidence="1" id="KW-0479">Metal-binding</keyword>
<evidence type="ECO:0000256" key="2">
    <source>
        <dbReference type="ARBA" id="ARBA00023235"/>
    </source>
</evidence>
<keyword evidence="4" id="KW-1185">Reference proteome</keyword>
<accession>A0A498CJV5</accession>
<dbReference type="GO" id="GO:0016857">
    <property type="term" value="F:racemase and epimerase activity, acting on carbohydrates and derivatives"/>
    <property type="evidence" value="ECO:0007669"/>
    <property type="project" value="InterPro"/>
</dbReference>
<protein>
    <submittedName>
        <fullName evidence="3">Allulose-6-phosphate 3-epimerase</fullName>
    </submittedName>
</protein>
<name>A0A498CJV5_9FIRM</name>
<dbReference type="Proteomes" id="UP000276301">
    <property type="component" value="Unassembled WGS sequence"/>
</dbReference>
<dbReference type="InterPro" id="IPR000056">
    <property type="entry name" value="Ribul_P_3_epim-like"/>
</dbReference>
<dbReference type="InterPro" id="IPR011060">
    <property type="entry name" value="RibuloseP-bd_barrel"/>
</dbReference>
<comment type="caution">
    <text evidence="3">The sequence shown here is derived from an EMBL/GenBank/DDBJ whole genome shotgun (WGS) entry which is preliminary data.</text>
</comment>
<dbReference type="EMBL" id="RCHT01000028">
    <property type="protein sequence ID" value="RLL08737.1"/>
    <property type="molecule type" value="Genomic_DNA"/>
</dbReference>
<dbReference type="InterPro" id="IPR013785">
    <property type="entry name" value="Aldolase_TIM"/>
</dbReference>
<dbReference type="RefSeq" id="WP_101548847.1">
    <property type="nucleotide sequence ID" value="NZ_DBFBJK010000231.1"/>
</dbReference>
<dbReference type="AlphaFoldDB" id="A0A498CJV5"/>
<dbReference type="Pfam" id="PF00834">
    <property type="entry name" value="Ribul_P_3_epim"/>
    <property type="match status" value="1"/>
</dbReference>
<dbReference type="PANTHER" id="PTHR11749">
    <property type="entry name" value="RIBULOSE-5-PHOSPHATE-3-EPIMERASE"/>
    <property type="match status" value="1"/>
</dbReference>
<keyword evidence="2" id="KW-0413">Isomerase</keyword>
<organism evidence="3 4">
    <name type="scientific">Anaerotruncus massiliensis</name>
    <name type="common">ex Liu et al. 2021</name>
    <dbReference type="NCBI Taxonomy" id="2321404"/>
    <lineage>
        <taxon>Bacteria</taxon>
        <taxon>Bacillati</taxon>
        <taxon>Bacillota</taxon>
        <taxon>Clostridia</taxon>
        <taxon>Eubacteriales</taxon>
        <taxon>Oscillospiraceae</taxon>
        <taxon>Anaerotruncus</taxon>
    </lineage>
</organism>
<sequence length="227" mass="25449">MKPEFSVSLMCMDFLDIKHQIEVLDQKADGYHIDIMDGHYCKNITLSPDFMRACARVAKKPMDVHLMTTNPNDWIDACAQAGAALISPHAETINTDCFRTLNHIRDAGCKVGVTLNPATPLSYCKHYLNRIDVLTLMTVDVGFAGQPFITEMLDKIAEAKRLREENGWHYRIMIDGSCNKKTFKRLYDAGAETFILGTSGLFSLDADLAAAYDKMKGQFEEETGVKL</sequence>
<gene>
    <name evidence="3" type="ORF">D4A47_11615</name>
</gene>
<evidence type="ECO:0000313" key="3">
    <source>
        <dbReference type="EMBL" id="RLL08737.1"/>
    </source>
</evidence>
<dbReference type="GO" id="GO:0046872">
    <property type="term" value="F:metal ion binding"/>
    <property type="evidence" value="ECO:0007669"/>
    <property type="project" value="UniProtKB-KW"/>
</dbReference>
<dbReference type="CDD" id="cd00429">
    <property type="entry name" value="RPE"/>
    <property type="match status" value="1"/>
</dbReference>
<dbReference type="SUPFAM" id="SSF51366">
    <property type="entry name" value="Ribulose-phoshate binding barrel"/>
    <property type="match status" value="1"/>
</dbReference>
<reference evidence="3 4" key="1">
    <citation type="submission" date="2018-10" db="EMBL/GenBank/DDBJ databases">
        <title>Anaerotruncus faecis sp. nov., isolated from human feces.</title>
        <authorList>
            <person name="Wang Y.-J."/>
        </authorList>
    </citation>
    <scope>NUCLEOTIDE SEQUENCE [LARGE SCALE GENOMIC DNA]</scope>
    <source>
        <strain evidence="3 4">22A2-44</strain>
    </source>
</reference>
<evidence type="ECO:0000256" key="1">
    <source>
        <dbReference type="ARBA" id="ARBA00022723"/>
    </source>
</evidence>
<dbReference type="GO" id="GO:0005975">
    <property type="term" value="P:carbohydrate metabolic process"/>
    <property type="evidence" value="ECO:0007669"/>
    <property type="project" value="InterPro"/>
</dbReference>
<dbReference type="NCBIfam" id="NF007266">
    <property type="entry name" value="PRK09722.1"/>
    <property type="match status" value="1"/>
</dbReference>
<evidence type="ECO:0000313" key="4">
    <source>
        <dbReference type="Proteomes" id="UP000276301"/>
    </source>
</evidence>
<proteinExistence type="predicted"/>